<proteinExistence type="predicted"/>
<protein>
    <submittedName>
        <fullName evidence="1">Uncharacterized protein</fullName>
    </submittedName>
</protein>
<dbReference type="OrthoDB" id="3746994at2"/>
<dbReference type="RefSeq" id="WP_147393650.1">
    <property type="nucleotide sequence ID" value="NZ_JBHSOI010000002.1"/>
</dbReference>
<organism evidence="1 2">
    <name type="scientific">Aeromicrobium endophyticum</name>
    <dbReference type="NCBI Taxonomy" id="2292704"/>
    <lineage>
        <taxon>Bacteria</taxon>
        <taxon>Bacillati</taxon>
        <taxon>Actinomycetota</taxon>
        <taxon>Actinomycetes</taxon>
        <taxon>Propionibacteriales</taxon>
        <taxon>Nocardioidaceae</taxon>
        <taxon>Aeromicrobium</taxon>
    </lineage>
</organism>
<evidence type="ECO:0000313" key="1">
    <source>
        <dbReference type="EMBL" id="REK69718.1"/>
    </source>
</evidence>
<reference evidence="1 2" key="1">
    <citation type="submission" date="2018-08" db="EMBL/GenBank/DDBJ databases">
        <title>Aeromicrobium sp. M2KJ-4, whole genome shotgun sequence.</title>
        <authorList>
            <person name="Tuo L."/>
        </authorList>
    </citation>
    <scope>NUCLEOTIDE SEQUENCE [LARGE SCALE GENOMIC DNA]</scope>
    <source>
        <strain evidence="1 2">M2KJ-4</strain>
    </source>
</reference>
<dbReference type="EMBL" id="QUBR01000002">
    <property type="protein sequence ID" value="REK69718.1"/>
    <property type="molecule type" value="Genomic_DNA"/>
</dbReference>
<keyword evidence="2" id="KW-1185">Reference proteome</keyword>
<name>A0A371P286_9ACTN</name>
<dbReference type="Proteomes" id="UP000265581">
    <property type="component" value="Unassembled WGS sequence"/>
</dbReference>
<sequence>MTSRSVRLVMFVPVVVTLLTAAAVGAAIVVQDHRETARMARADEVAEAFLSDVGMFRGDVARVIARAREAEPAELRRVLASAVADPPELGEPPAGAERSETYASATATARTFLAPYRRLDRQLRRADVALTFVGAAREALETRATDYVGFGPIGDSAAVRTRLVPAFVEARDDFADVRVPKGQRALAATVREALQYVIDRAGALADSIEVGRSYSFSYTQEFTAAADAVDDYATTVEGDLAEALNAVTASG</sequence>
<dbReference type="AlphaFoldDB" id="A0A371P286"/>
<comment type="caution">
    <text evidence="1">The sequence shown here is derived from an EMBL/GenBank/DDBJ whole genome shotgun (WGS) entry which is preliminary data.</text>
</comment>
<gene>
    <name evidence="1" type="ORF">DX116_10970</name>
</gene>
<evidence type="ECO:0000313" key="2">
    <source>
        <dbReference type="Proteomes" id="UP000265581"/>
    </source>
</evidence>
<accession>A0A371P286</accession>